<dbReference type="InterPro" id="IPR038109">
    <property type="entry name" value="DNA_bind_recomb_sf"/>
</dbReference>
<dbReference type="EMBL" id="QPJT01000010">
    <property type="protein sequence ID" value="RCX16534.1"/>
    <property type="molecule type" value="Genomic_DNA"/>
</dbReference>
<evidence type="ECO:0000313" key="6">
    <source>
        <dbReference type="EMBL" id="RCX16534.1"/>
    </source>
</evidence>
<evidence type="ECO:0000256" key="3">
    <source>
        <dbReference type="SAM" id="Coils"/>
    </source>
</evidence>
<feature type="domain" description="Recombinase" evidence="5">
    <location>
        <begin position="159"/>
        <end position="301"/>
    </location>
</feature>
<dbReference type="OrthoDB" id="9782993at2"/>
<keyword evidence="2" id="KW-0233">DNA recombination</keyword>
<comment type="caution">
    <text evidence="6">The sequence shown here is derived from an EMBL/GenBank/DDBJ whole genome shotgun (WGS) entry which is preliminary data.</text>
</comment>
<evidence type="ECO:0000259" key="5">
    <source>
        <dbReference type="PROSITE" id="PS51737"/>
    </source>
</evidence>
<keyword evidence="3" id="KW-0175">Coiled coil</keyword>
<dbReference type="SUPFAM" id="SSF53041">
    <property type="entry name" value="Resolvase-like"/>
    <property type="match status" value="1"/>
</dbReference>
<dbReference type="InterPro" id="IPR025827">
    <property type="entry name" value="Zn_ribbon_recom_dom"/>
</dbReference>
<evidence type="ECO:0000313" key="7">
    <source>
        <dbReference type="Proteomes" id="UP000253034"/>
    </source>
</evidence>
<dbReference type="InterPro" id="IPR050639">
    <property type="entry name" value="SSR_resolvase"/>
</dbReference>
<dbReference type="Pfam" id="PF13408">
    <property type="entry name" value="Zn_ribbon_recom"/>
    <property type="match status" value="1"/>
</dbReference>
<dbReference type="InterPro" id="IPR036162">
    <property type="entry name" value="Resolvase-like_N_sf"/>
</dbReference>
<organism evidence="6 7">
    <name type="scientific">Anaerobacterium chartisolvens</name>
    <dbReference type="NCBI Taxonomy" id="1297424"/>
    <lineage>
        <taxon>Bacteria</taxon>
        <taxon>Bacillati</taxon>
        <taxon>Bacillota</taxon>
        <taxon>Clostridia</taxon>
        <taxon>Eubacteriales</taxon>
        <taxon>Oscillospiraceae</taxon>
        <taxon>Anaerobacterium</taxon>
    </lineage>
</organism>
<dbReference type="InterPro" id="IPR011109">
    <property type="entry name" value="DNA_bind_recombinase_dom"/>
</dbReference>
<dbReference type="GO" id="GO:0003677">
    <property type="term" value="F:DNA binding"/>
    <property type="evidence" value="ECO:0007669"/>
    <property type="project" value="UniProtKB-KW"/>
</dbReference>
<evidence type="ECO:0000259" key="4">
    <source>
        <dbReference type="PROSITE" id="PS51736"/>
    </source>
</evidence>
<protein>
    <submittedName>
        <fullName evidence="6">DNA invertase Pin-like site-specific DNA recombinase</fullName>
    </submittedName>
</protein>
<dbReference type="PROSITE" id="PS51736">
    <property type="entry name" value="RECOMBINASES_3"/>
    <property type="match status" value="1"/>
</dbReference>
<dbReference type="RefSeq" id="WP_114297699.1">
    <property type="nucleotide sequence ID" value="NZ_QPJT01000010.1"/>
</dbReference>
<accession>A0A369BA23</accession>
<gene>
    <name evidence="6" type="ORF">DFR58_11027</name>
</gene>
<evidence type="ECO:0000256" key="2">
    <source>
        <dbReference type="ARBA" id="ARBA00023172"/>
    </source>
</evidence>
<keyword evidence="7" id="KW-1185">Reference proteome</keyword>
<sequence length="540" mass="61341">MLKAIAYVRLSRDEDRKNYASLMNQRAVINTYAQKNSIKILRVYEDDNVSGYTFDRPGLNELKSCLASSDIDIIIAKDLSRIGRHNALTLLFLEDVRAAGKRIVLTDEMSGGYDSSKDDDDIIGIKTWYNERYVKDISRKIISTLREKQQRGELLIRPQFGYSIDRARNCLVPDEEKARIVREIFVLYTEGNGYRRIAECLNEKGCITPSEAIAESCGSRGREYKNIISHAWSPTHVSRILKDDVYIGSLRQGKTKKPLIKARSVRVSANEHMLFENRHEPIITKEDFYFVQDMMKRRDKVKYRGTGKAGAREGNIFSGLLFCAECGAYMVAHTLKTGEKSYVCGTYHRRGAKHCSSHRIKERQLINYIKGHLIFIRSRMKGFISSLDAEIEVRLRKEKQCGNAAGSLEKQLEALKAEYRGLLSQKLKDIMVNEDMKQTVEEAYGELERQKLQSIASVERHLESIAQRALCISSFEGGARNAVSVLNGIIGAEKPRRHNVELIVKRILIGCGGSVEIELAENIDSLCRIFPEAGIESLRQ</sequence>
<dbReference type="Pfam" id="PF07508">
    <property type="entry name" value="Recombinase"/>
    <property type="match status" value="1"/>
</dbReference>
<dbReference type="SMART" id="SM00857">
    <property type="entry name" value="Resolvase"/>
    <property type="match status" value="1"/>
</dbReference>
<dbReference type="PANTHER" id="PTHR30461:SF2">
    <property type="entry name" value="SERINE RECOMBINASE PINE-RELATED"/>
    <property type="match status" value="1"/>
</dbReference>
<dbReference type="PROSITE" id="PS51737">
    <property type="entry name" value="RECOMBINASE_DNA_BIND"/>
    <property type="match status" value="1"/>
</dbReference>
<dbReference type="InterPro" id="IPR006119">
    <property type="entry name" value="Resolv_N"/>
</dbReference>
<dbReference type="Proteomes" id="UP000253034">
    <property type="component" value="Unassembled WGS sequence"/>
</dbReference>
<dbReference type="Gene3D" id="3.40.50.1390">
    <property type="entry name" value="Resolvase, N-terminal catalytic domain"/>
    <property type="match status" value="1"/>
</dbReference>
<proteinExistence type="predicted"/>
<dbReference type="GO" id="GO:0000150">
    <property type="term" value="F:DNA strand exchange activity"/>
    <property type="evidence" value="ECO:0007669"/>
    <property type="project" value="InterPro"/>
</dbReference>
<dbReference type="PANTHER" id="PTHR30461">
    <property type="entry name" value="DNA-INVERTASE FROM LAMBDOID PROPHAGE"/>
    <property type="match status" value="1"/>
</dbReference>
<feature type="coiled-coil region" evidence="3">
    <location>
        <begin position="405"/>
        <end position="453"/>
    </location>
</feature>
<evidence type="ECO:0000256" key="1">
    <source>
        <dbReference type="ARBA" id="ARBA00023125"/>
    </source>
</evidence>
<name>A0A369BA23_9FIRM</name>
<reference evidence="6 7" key="1">
    <citation type="submission" date="2018-07" db="EMBL/GenBank/DDBJ databases">
        <title>Genomic Encyclopedia of Type Strains, Phase IV (KMG-IV): sequencing the most valuable type-strain genomes for metagenomic binning, comparative biology and taxonomic classification.</title>
        <authorList>
            <person name="Goeker M."/>
        </authorList>
    </citation>
    <scope>NUCLEOTIDE SEQUENCE [LARGE SCALE GENOMIC DNA]</scope>
    <source>
        <strain evidence="6 7">DSM 27016</strain>
    </source>
</reference>
<dbReference type="Pfam" id="PF00239">
    <property type="entry name" value="Resolvase"/>
    <property type="match status" value="1"/>
</dbReference>
<dbReference type="AlphaFoldDB" id="A0A369BA23"/>
<keyword evidence="1" id="KW-0238">DNA-binding</keyword>
<dbReference type="Gene3D" id="3.90.1750.20">
    <property type="entry name" value="Putative Large Serine Recombinase, Chain B, Domain 2"/>
    <property type="match status" value="1"/>
</dbReference>
<feature type="domain" description="Resolvase/invertase-type recombinase catalytic" evidence="4">
    <location>
        <begin position="3"/>
        <end position="152"/>
    </location>
</feature>